<dbReference type="InterPro" id="IPR021514">
    <property type="entry name" value="DUF3176"/>
</dbReference>
<evidence type="ECO:0000256" key="1">
    <source>
        <dbReference type="SAM" id="MobiDB-lite"/>
    </source>
</evidence>
<feature type="transmembrane region" description="Helical" evidence="2">
    <location>
        <begin position="113"/>
        <end position="134"/>
    </location>
</feature>
<sequence>MASEKHRDYTISTILSKDWETGPRSGSQPAGLQSPSLPETSAAICHAIEPPSTGTKLLAGWWYMEIACMTMSFAVFGLYCWFLNSWDGYRVSDWNERVPHVFSSFYIKNLGSAASSIITILKILSFIPITAAMGQLKWHYFLRQYSRPVAELETFDAASRGVSGSIKLLVSGKRFHSIHITLGCLLTLATMYLGSSTQNTITSPSRVYWPLKHTINETTVALLPVIEVFNVTARRDIIGVDTQNYSEDPGMQAALFTAWSFYENPLFENQEIDQVSANCSSTFCRWHNTTTLSMAVKCRNAAATFGKDGHGYSEEADITSSIDVITNGSSTRRQAIINLRASPNIPENSGFNMTDRQRAVIIHLAAIAEHDEQSFDAAECLMFWTAAHVSETVYHNKSGSTLTQTVASIQSLPENRTSTEDKSIVFKAPCSGKRNTETCSFKITNDANLAVRKLLTDFMTGYVYRDPHQNGTLFIPSSTVMDLFAWSWRTTLVKVSMFPNPLATTLEVYMLNTIYSLSGYIRTKQATQLEGQNGSFEPIFHIEWKYTIYPGAMLILTLYLFAFTVWATRSMPVWKSSLLPYLYHGFDRPALDSRYDLSSLPWMEEFSKEKKVVLRDADDGLGLKLRDMDRGTSDEGF</sequence>
<keyword evidence="2" id="KW-0472">Membrane</keyword>
<organism evidence="3">
    <name type="scientific">Colletotrichum fructicola (strain Nara gc5)</name>
    <name type="common">Anthracnose fungus</name>
    <name type="synonym">Colletotrichum gloeosporioides (strain Nara gc5)</name>
    <dbReference type="NCBI Taxonomy" id="1213859"/>
    <lineage>
        <taxon>Eukaryota</taxon>
        <taxon>Fungi</taxon>
        <taxon>Dikarya</taxon>
        <taxon>Ascomycota</taxon>
        <taxon>Pezizomycotina</taxon>
        <taxon>Sordariomycetes</taxon>
        <taxon>Hypocreomycetidae</taxon>
        <taxon>Glomerellales</taxon>
        <taxon>Glomerellaceae</taxon>
        <taxon>Colletotrichum</taxon>
        <taxon>Colletotrichum gloeosporioides species complex</taxon>
    </lineage>
</organism>
<evidence type="ECO:0000313" key="3">
    <source>
        <dbReference type="EMBL" id="ELA37069.1"/>
    </source>
</evidence>
<keyword evidence="2" id="KW-0812">Transmembrane</keyword>
<proteinExistence type="predicted"/>
<accession>L2GEI6</accession>
<gene>
    <name evidence="3" type="ORF">CGGC5_3513</name>
</gene>
<protein>
    <submittedName>
        <fullName evidence="3">Uncharacterized protein</fullName>
    </submittedName>
</protein>
<feature type="transmembrane region" description="Helical" evidence="2">
    <location>
        <begin position="61"/>
        <end position="84"/>
    </location>
</feature>
<feature type="transmembrane region" description="Helical" evidence="2">
    <location>
        <begin position="548"/>
        <end position="567"/>
    </location>
</feature>
<dbReference type="PANTHER" id="PTHR35394:SF5">
    <property type="entry name" value="DUF3176 DOMAIN-CONTAINING PROTEIN"/>
    <property type="match status" value="1"/>
</dbReference>
<feature type="compositionally biased region" description="Polar residues" evidence="1">
    <location>
        <begin position="24"/>
        <end position="37"/>
    </location>
</feature>
<evidence type="ECO:0000256" key="2">
    <source>
        <dbReference type="SAM" id="Phobius"/>
    </source>
</evidence>
<dbReference type="HOGENOM" id="CLU_029269_0_0_1"/>
<dbReference type="EMBL" id="KB020495">
    <property type="protein sequence ID" value="ELA37069.1"/>
    <property type="molecule type" value="Genomic_DNA"/>
</dbReference>
<dbReference type="AlphaFoldDB" id="L2GEI6"/>
<dbReference type="PANTHER" id="PTHR35394">
    <property type="entry name" value="DUF3176 DOMAIN-CONTAINING PROTEIN"/>
    <property type="match status" value="1"/>
</dbReference>
<reference evidence="3" key="1">
    <citation type="submission" date="2012-08" db="EMBL/GenBank/DDBJ databases">
        <title>Genome analysis of Colletotrichum orbiculare and Colletotrichum fructicola.</title>
        <authorList>
            <person name="Gan P.H.P."/>
            <person name="Ikeda K."/>
            <person name="Irieda H."/>
            <person name="Narusaka M."/>
            <person name="O'Connell R.J."/>
            <person name="Narusaka Y."/>
            <person name="Takano Y."/>
            <person name="Kubo Y."/>
            <person name="Shirasu K."/>
        </authorList>
    </citation>
    <scope>NUCLEOTIDE SEQUENCE</scope>
    <source>
        <strain evidence="3">Nara gc5</strain>
    </source>
</reference>
<dbReference type="Pfam" id="PF11374">
    <property type="entry name" value="DUF3176"/>
    <property type="match status" value="1"/>
</dbReference>
<keyword evidence="2" id="KW-1133">Transmembrane helix</keyword>
<name>L2GEI6_COLFN</name>
<feature type="region of interest" description="Disordered" evidence="1">
    <location>
        <begin position="18"/>
        <end position="37"/>
    </location>
</feature>